<comment type="function">
    <text evidence="8">Initiates the restart of stalled replication forks, which reloads the replicative helicase on sites other than the origin of replication. Recognizes and binds to abandoned replication forks and remodels them to uncover a helicase loading site. Promotes assembly of the primosome at these replication forks.</text>
</comment>
<keyword evidence="1 8" id="KW-0639">Primosome</keyword>
<evidence type="ECO:0000256" key="7">
    <source>
        <dbReference type="ARBA" id="ARBA00023125"/>
    </source>
</evidence>
<dbReference type="PANTHER" id="PTHR30580">
    <property type="entry name" value="PRIMOSOMAL PROTEIN N"/>
    <property type="match status" value="1"/>
</dbReference>
<evidence type="ECO:0000256" key="3">
    <source>
        <dbReference type="ARBA" id="ARBA00022723"/>
    </source>
</evidence>
<accession>A0A542YSW9</accession>
<dbReference type="GO" id="GO:0006310">
    <property type="term" value="P:DNA recombination"/>
    <property type="evidence" value="ECO:0007669"/>
    <property type="project" value="InterPro"/>
</dbReference>
<dbReference type="GO" id="GO:0003677">
    <property type="term" value="F:DNA binding"/>
    <property type="evidence" value="ECO:0007669"/>
    <property type="project" value="UniProtKB-UniRule"/>
</dbReference>
<proteinExistence type="inferred from homology"/>
<keyword evidence="11" id="KW-0378">Hydrolase</keyword>
<evidence type="ECO:0000259" key="10">
    <source>
        <dbReference type="Pfam" id="PF17764"/>
    </source>
</evidence>
<evidence type="ECO:0000256" key="9">
    <source>
        <dbReference type="SAM" id="MobiDB-lite"/>
    </source>
</evidence>
<comment type="caution">
    <text evidence="11">The sequence shown here is derived from an EMBL/GenBank/DDBJ whole genome shotgun (WGS) entry which is preliminary data.</text>
</comment>
<feature type="binding site" evidence="8">
    <location>
        <position position="426"/>
    </location>
    <ligand>
        <name>Zn(2+)</name>
        <dbReference type="ChEBI" id="CHEBI:29105"/>
        <label>1</label>
    </ligand>
</feature>
<dbReference type="HAMAP" id="MF_00983">
    <property type="entry name" value="PriA"/>
    <property type="match status" value="1"/>
</dbReference>
<evidence type="ECO:0000256" key="4">
    <source>
        <dbReference type="ARBA" id="ARBA00022741"/>
    </source>
</evidence>
<keyword evidence="7 8" id="KW-0238">DNA-binding</keyword>
<keyword evidence="11" id="KW-0347">Helicase</keyword>
<gene>
    <name evidence="8" type="primary">priA</name>
    <name evidence="11" type="ORF">FB467_2177</name>
</gene>
<feature type="region of interest" description="Disordered" evidence="9">
    <location>
        <begin position="144"/>
        <end position="172"/>
    </location>
</feature>
<evidence type="ECO:0000256" key="6">
    <source>
        <dbReference type="ARBA" id="ARBA00022840"/>
    </source>
</evidence>
<dbReference type="GO" id="GO:0006269">
    <property type="term" value="P:DNA replication, synthesis of primer"/>
    <property type="evidence" value="ECO:0007669"/>
    <property type="project" value="UniProtKB-KW"/>
</dbReference>
<sequence>MTQRPEGEQLALVPEPAPRRARRGAGRSYTPAASRPVAEVLVDTPLAHLDRPFEYEVPEELAEQAVPGARVRVRFAGKDLDGFLTARKDEAEHVGTLAPLRRVVSPEPVLTPHLARLCRELADHYAGTMSDVVRLAVPPRHARAEAAVPPAADPADPDPSAPGPSAPATGGEKLATSAWESYPAGAALLRRLAAGGAPAAAWAARPDAGASEGWPVALAQAVAATRASGRGSVVVLPDHRDVDRLAEALEAELGPDSFVRLTADLGPEQRYTAWLKALRGHADVVIGTRSAAFAPVDRLGLVAWWDDGDDLLQEPRSPYPHVREVLRRRAVLAGAGLVVGGYTRTPEVQHWLGQGWIHPVDPAPDVVRRDAPRVTVAGEGHQERVDPAAARARIPSLAWRTVKDALAHGPVLVQVPRRGYLVGLSCQHCRAPVRCSSCEGPVRLADPSAPAACSWCGTPDRGRPCRHCGERGRRSSVVGEARTAEEIGRAFSGVPVRTSRGGEVLDPVADTPAVVVATPGAEPVARGGYAAALLLDGWALLDRAGLDSSVEAYRRWTAAAALTRPAADGGRVVLAGVPAHAGLRPVEALVRWAPAWFAAAEHAERLELSLPPTRRTATVTGEAAVVEEAVALLGEVPGVSVLGPLTVAAGVQVVLRSDGDGEPLVAALRALRAARSARRALGDLRIRLDPAGLGD</sequence>
<comment type="cofactor">
    <cofactor evidence="8">
        <name>Zn(2+)</name>
        <dbReference type="ChEBI" id="CHEBI:29105"/>
    </cofactor>
    <text evidence="8">Binds 2 zinc ions per subunit.</text>
</comment>
<keyword evidence="2 8" id="KW-0235">DNA replication</keyword>
<dbReference type="GO" id="GO:0006302">
    <property type="term" value="P:double-strand break repair"/>
    <property type="evidence" value="ECO:0007669"/>
    <property type="project" value="InterPro"/>
</dbReference>
<organism evidence="11 12">
    <name type="scientific">Ornithinicoccus hortensis</name>
    <dbReference type="NCBI Taxonomy" id="82346"/>
    <lineage>
        <taxon>Bacteria</taxon>
        <taxon>Bacillati</taxon>
        <taxon>Actinomycetota</taxon>
        <taxon>Actinomycetes</taxon>
        <taxon>Micrococcales</taxon>
        <taxon>Intrasporangiaceae</taxon>
        <taxon>Ornithinicoccus</taxon>
    </lineage>
</organism>
<dbReference type="RefSeq" id="WP_141785096.1">
    <property type="nucleotide sequence ID" value="NZ_BAAAIK010000007.1"/>
</dbReference>
<evidence type="ECO:0000256" key="2">
    <source>
        <dbReference type="ARBA" id="ARBA00022705"/>
    </source>
</evidence>
<keyword evidence="6 8" id="KW-0067">ATP-binding</keyword>
<comment type="similarity">
    <text evidence="8">Belongs to the helicase family. PriA subfamily.</text>
</comment>
<reference evidence="11 12" key="1">
    <citation type="submission" date="2019-06" db="EMBL/GenBank/DDBJ databases">
        <title>Sequencing the genomes of 1000 actinobacteria strains.</title>
        <authorList>
            <person name="Klenk H.-P."/>
        </authorList>
    </citation>
    <scope>NUCLEOTIDE SEQUENCE [LARGE SCALE GENOMIC DNA]</scope>
    <source>
        <strain evidence="11 12">DSM 12335</strain>
    </source>
</reference>
<dbReference type="GO" id="GO:0043138">
    <property type="term" value="F:3'-5' DNA helicase activity"/>
    <property type="evidence" value="ECO:0007669"/>
    <property type="project" value="TreeGrafter"/>
</dbReference>
<feature type="domain" description="Primosomal protein N' 3' DNA-binding" evidence="10">
    <location>
        <begin position="39"/>
        <end position="138"/>
    </location>
</feature>
<protein>
    <recommendedName>
        <fullName evidence="8">Probable replication restart protein PriA</fullName>
    </recommendedName>
    <alternativeName>
        <fullName evidence="8">Putative ATP-dependent DNA helicase PriA</fullName>
    </alternativeName>
</protein>
<feature type="binding site" evidence="8">
    <location>
        <position position="456"/>
    </location>
    <ligand>
        <name>Zn(2+)</name>
        <dbReference type="ChEBI" id="CHEBI:29105"/>
        <label>2</label>
    </ligand>
</feature>
<dbReference type="Gene3D" id="3.40.1440.60">
    <property type="entry name" value="PriA, 3(prime) DNA-binding domain"/>
    <property type="match status" value="1"/>
</dbReference>
<name>A0A542YSW9_9MICO</name>
<feature type="region of interest" description="Disordered" evidence="9">
    <location>
        <begin position="1"/>
        <end position="34"/>
    </location>
</feature>
<dbReference type="SUPFAM" id="SSF52540">
    <property type="entry name" value="P-loop containing nucleoside triphosphate hydrolases"/>
    <property type="match status" value="1"/>
</dbReference>
<dbReference type="GO" id="GO:0006270">
    <property type="term" value="P:DNA replication initiation"/>
    <property type="evidence" value="ECO:0007669"/>
    <property type="project" value="TreeGrafter"/>
</dbReference>
<feature type="compositionally biased region" description="Low complexity" evidence="9">
    <location>
        <begin position="145"/>
        <end position="154"/>
    </location>
</feature>
<dbReference type="Proteomes" id="UP000319516">
    <property type="component" value="Unassembled WGS sequence"/>
</dbReference>
<dbReference type="InterPro" id="IPR041222">
    <property type="entry name" value="PriA_3primeBD"/>
</dbReference>
<comment type="caution">
    <text evidence="8">As this protein does not have any detectable helicase domains, it probably does not have helicase activity.</text>
</comment>
<dbReference type="InterPro" id="IPR027417">
    <property type="entry name" value="P-loop_NTPase"/>
</dbReference>
<feature type="binding site" evidence="8">
    <location>
        <position position="438"/>
    </location>
    <ligand>
        <name>Zn(2+)</name>
        <dbReference type="ChEBI" id="CHEBI:29105"/>
        <label>2</label>
    </ligand>
</feature>
<feature type="binding site" evidence="8">
    <location>
        <position position="429"/>
    </location>
    <ligand>
        <name>Zn(2+)</name>
        <dbReference type="ChEBI" id="CHEBI:29105"/>
        <label>1</label>
    </ligand>
</feature>
<evidence type="ECO:0000256" key="5">
    <source>
        <dbReference type="ARBA" id="ARBA00022833"/>
    </source>
</evidence>
<dbReference type="Pfam" id="PF17764">
    <property type="entry name" value="PriA_3primeBD"/>
    <property type="match status" value="1"/>
</dbReference>
<feature type="binding site" evidence="8">
    <location>
        <position position="465"/>
    </location>
    <ligand>
        <name>Zn(2+)</name>
        <dbReference type="ChEBI" id="CHEBI:29105"/>
        <label>1</label>
    </ligand>
</feature>
<dbReference type="OrthoDB" id="3177118at2"/>
<evidence type="ECO:0000256" key="8">
    <source>
        <dbReference type="HAMAP-Rule" id="MF_00983"/>
    </source>
</evidence>
<feature type="binding site" evidence="8">
    <location>
        <position position="468"/>
    </location>
    <ligand>
        <name>Zn(2+)</name>
        <dbReference type="ChEBI" id="CHEBI:29105"/>
        <label>1</label>
    </ligand>
</feature>
<dbReference type="Gene3D" id="3.40.50.300">
    <property type="entry name" value="P-loop containing nucleotide triphosphate hydrolases"/>
    <property type="match status" value="1"/>
</dbReference>
<feature type="binding site" evidence="8">
    <location>
        <position position="453"/>
    </location>
    <ligand>
        <name>Zn(2+)</name>
        <dbReference type="ChEBI" id="CHEBI:29105"/>
        <label>2</label>
    </ligand>
</feature>
<keyword evidence="4 8" id="KW-0547">Nucleotide-binding</keyword>
<comment type="subunit">
    <text evidence="8">Component of the replication restart primosome.</text>
</comment>
<dbReference type="EMBL" id="VFOP01000001">
    <property type="protein sequence ID" value="TQL51044.1"/>
    <property type="molecule type" value="Genomic_DNA"/>
</dbReference>
<dbReference type="GO" id="GO:1990077">
    <property type="term" value="C:primosome complex"/>
    <property type="evidence" value="ECO:0007669"/>
    <property type="project" value="UniProtKB-UniRule"/>
</dbReference>
<dbReference type="InterPro" id="IPR042115">
    <property type="entry name" value="PriA_3primeBD_sf"/>
</dbReference>
<dbReference type="GO" id="GO:0008270">
    <property type="term" value="F:zinc ion binding"/>
    <property type="evidence" value="ECO:0007669"/>
    <property type="project" value="UniProtKB-UniRule"/>
</dbReference>
<dbReference type="GO" id="GO:0005524">
    <property type="term" value="F:ATP binding"/>
    <property type="evidence" value="ECO:0007669"/>
    <property type="project" value="UniProtKB-UniRule"/>
</dbReference>
<keyword evidence="3 8" id="KW-0479">Metal-binding</keyword>
<feature type="binding site" evidence="8">
    <location>
        <position position="435"/>
    </location>
    <ligand>
        <name>Zn(2+)</name>
        <dbReference type="ChEBI" id="CHEBI:29105"/>
        <label>2</label>
    </ligand>
</feature>
<dbReference type="PANTHER" id="PTHR30580:SF0">
    <property type="entry name" value="PRIMOSOMAL PROTEIN N"/>
    <property type="match status" value="1"/>
</dbReference>
<evidence type="ECO:0000313" key="12">
    <source>
        <dbReference type="Proteomes" id="UP000319516"/>
    </source>
</evidence>
<evidence type="ECO:0000256" key="1">
    <source>
        <dbReference type="ARBA" id="ARBA00022515"/>
    </source>
</evidence>
<keyword evidence="5 8" id="KW-0862">Zinc</keyword>
<dbReference type="InterPro" id="IPR005259">
    <property type="entry name" value="PriA"/>
</dbReference>
<dbReference type="AlphaFoldDB" id="A0A542YSW9"/>
<evidence type="ECO:0000313" key="11">
    <source>
        <dbReference type="EMBL" id="TQL51044.1"/>
    </source>
</evidence>
<keyword evidence="12" id="KW-1185">Reference proteome</keyword>